<sequence>MPETACGAVAGEGNSFRQIQLKKGGSCKQLTLDLQKKAVSDDCITLERALARTEEQCRHLEMQLSGAMAAAQAADRAKSDFLNLMNHEVRTPMNGIVALVELLNSLPKSKQQQEYLNGIQASSDSLLHIINNIIDYSHLASGELALEDESFSPRAVIEEAVGPLLKLPKENIDYIQDVEETVPALLRGDPRRLRQIIGNLISNAIKFTEQGTIRLSLHLTQQTDTHATLHFTIADTGTGIPPGFRERIFDPFIQADSSSTRKCGGAGLGLTIARQLAELMGGSIRLGRESDKGSTFHFDVPLKMDIRQETTACSAEKDQRSLLQWGGRSLHILLAEDHETNRNLTEKILRRLGHTVSAAYNGKKAVDINEQESFDLILMDMEMPEMDGWEATSIIRKREAAGTRHVPIIAVTAHAIKGNREMLMASGFDGYMSKPIDFVALTREMKRLASTIVTGVPPRP</sequence>
<feature type="coiled-coil region" evidence="6">
    <location>
        <begin position="36"/>
        <end position="70"/>
    </location>
</feature>
<name>A0ABS5U883_9BACT</name>
<keyword evidence="6" id="KW-0175">Coiled coil</keyword>
<dbReference type="Gene3D" id="3.40.50.2300">
    <property type="match status" value="1"/>
</dbReference>
<proteinExistence type="predicted"/>
<keyword evidence="10" id="KW-1185">Reference proteome</keyword>
<evidence type="ECO:0000256" key="3">
    <source>
        <dbReference type="ARBA" id="ARBA00022553"/>
    </source>
</evidence>
<dbReference type="SUPFAM" id="SSF55874">
    <property type="entry name" value="ATPase domain of HSP90 chaperone/DNA topoisomerase II/histidine kinase"/>
    <property type="match status" value="1"/>
</dbReference>
<dbReference type="PANTHER" id="PTHR45339:SF1">
    <property type="entry name" value="HYBRID SIGNAL TRANSDUCTION HISTIDINE KINASE J"/>
    <property type="match status" value="1"/>
</dbReference>
<dbReference type="Gene3D" id="1.10.287.130">
    <property type="match status" value="1"/>
</dbReference>
<dbReference type="PANTHER" id="PTHR45339">
    <property type="entry name" value="HYBRID SIGNAL TRANSDUCTION HISTIDINE KINASE J"/>
    <property type="match status" value="1"/>
</dbReference>
<dbReference type="Pfam" id="PF00072">
    <property type="entry name" value="Response_reg"/>
    <property type="match status" value="1"/>
</dbReference>
<dbReference type="Pfam" id="PF02518">
    <property type="entry name" value="HATPase_c"/>
    <property type="match status" value="1"/>
</dbReference>
<feature type="domain" description="Histidine kinase" evidence="7">
    <location>
        <begin position="84"/>
        <end position="304"/>
    </location>
</feature>
<dbReference type="SMART" id="SM00448">
    <property type="entry name" value="REC"/>
    <property type="match status" value="1"/>
</dbReference>
<dbReference type="Pfam" id="PF00512">
    <property type="entry name" value="HisKA"/>
    <property type="match status" value="1"/>
</dbReference>
<keyword evidence="4" id="KW-0902">Two-component regulatory system</keyword>
<dbReference type="InterPro" id="IPR011006">
    <property type="entry name" value="CheY-like_superfamily"/>
</dbReference>
<dbReference type="InterPro" id="IPR003594">
    <property type="entry name" value="HATPase_dom"/>
</dbReference>
<protein>
    <recommendedName>
        <fullName evidence="2">histidine kinase</fullName>
        <ecNumber evidence="2">2.7.13.3</ecNumber>
    </recommendedName>
</protein>
<reference evidence="9 10" key="1">
    <citation type="submission" date="2021-05" db="EMBL/GenBank/DDBJ databases">
        <title>The draft genome of Geobacter chapellei DSM 13688.</title>
        <authorList>
            <person name="Xu Z."/>
            <person name="Masuda Y."/>
            <person name="Itoh H."/>
            <person name="Senoo K."/>
        </authorList>
    </citation>
    <scope>NUCLEOTIDE SEQUENCE [LARGE SCALE GENOMIC DNA]</scope>
    <source>
        <strain evidence="9 10">DSM 13688</strain>
    </source>
</reference>
<evidence type="ECO:0000256" key="6">
    <source>
        <dbReference type="SAM" id="Coils"/>
    </source>
</evidence>
<evidence type="ECO:0000256" key="4">
    <source>
        <dbReference type="ARBA" id="ARBA00023012"/>
    </source>
</evidence>
<dbReference type="InterPro" id="IPR036097">
    <property type="entry name" value="HisK_dim/P_sf"/>
</dbReference>
<dbReference type="PROSITE" id="PS50110">
    <property type="entry name" value="RESPONSE_REGULATORY"/>
    <property type="match status" value="1"/>
</dbReference>
<feature type="modified residue" description="4-aspartylphosphate" evidence="5">
    <location>
        <position position="380"/>
    </location>
</feature>
<dbReference type="SMART" id="SM00388">
    <property type="entry name" value="HisKA"/>
    <property type="match status" value="1"/>
</dbReference>
<evidence type="ECO:0000313" key="9">
    <source>
        <dbReference type="EMBL" id="MBT1071883.1"/>
    </source>
</evidence>
<dbReference type="EMBL" id="JAHDYS010000007">
    <property type="protein sequence ID" value="MBT1071883.1"/>
    <property type="molecule type" value="Genomic_DNA"/>
</dbReference>
<evidence type="ECO:0000256" key="5">
    <source>
        <dbReference type="PROSITE-ProRule" id="PRU00169"/>
    </source>
</evidence>
<evidence type="ECO:0000259" key="8">
    <source>
        <dbReference type="PROSITE" id="PS50110"/>
    </source>
</evidence>
<dbReference type="SMART" id="SM00387">
    <property type="entry name" value="HATPase_c"/>
    <property type="match status" value="1"/>
</dbReference>
<dbReference type="PRINTS" id="PR00344">
    <property type="entry name" value="BCTRLSENSOR"/>
</dbReference>
<feature type="domain" description="Response regulatory" evidence="8">
    <location>
        <begin position="331"/>
        <end position="449"/>
    </location>
</feature>
<evidence type="ECO:0000313" key="10">
    <source>
        <dbReference type="Proteomes" id="UP000784128"/>
    </source>
</evidence>
<dbReference type="InterPro" id="IPR001789">
    <property type="entry name" value="Sig_transdc_resp-reg_receiver"/>
</dbReference>
<dbReference type="SUPFAM" id="SSF47384">
    <property type="entry name" value="Homodimeric domain of signal transducing histidine kinase"/>
    <property type="match status" value="1"/>
</dbReference>
<accession>A0ABS5U883</accession>
<gene>
    <name evidence="9" type="ORF">KJB30_08820</name>
</gene>
<dbReference type="EC" id="2.7.13.3" evidence="2"/>
<dbReference type="SUPFAM" id="SSF52172">
    <property type="entry name" value="CheY-like"/>
    <property type="match status" value="1"/>
</dbReference>
<dbReference type="Proteomes" id="UP000784128">
    <property type="component" value="Unassembled WGS sequence"/>
</dbReference>
<dbReference type="CDD" id="cd16922">
    <property type="entry name" value="HATPase_EvgS-ArcB-TorS-like"/>
    <property type="match status" value="1"/>
</dbReference>
<dbReference type="InterPro" id="IPR004358">
    <property type="entry name" value="Sig_transdc_His_kin-like_C"/>
</dbReference>
<dbReference type="PROSITE" id="PS50109">
    <property type="entry name" value="HIS_KIN"/>
    <property type="match status" value="1"/>
</dbReference>
<dbReference type="InterPro" id="IPR005467">
    <property type="entry name" value="His_kinase_dom"/>
</dbReference>
<evidence type="ECO:0000256" key="2">
    <source>
        <dbReference type="ARBA" id="ARBA00012438"/>
    </source>
</evidence>
<dbReference type="CDD" id="cd17546">
    <property type="entry name" value="REC_hyHK_CKI1_RcsC-like"/>
    <property type="match status" value="1"/>
</dbReference>
<dbReference type="InterPro" id="IPR003661">
    <property type="entry name" value="HisK_dim/P_dom"/>
</dbReference>
<evidence type="ECO:0000256" key="1">
    <source>
        <dbReference type="ARBA" id="ARBA00000085"/>
    </source>
</evidence>
<organism evidence="9 10">
    <name type="scientific">Pelotalea chapellei</name>
    <dbReference type="NCBI Taxonomy" id="44671"/>
    <lineage>
        <taxon>Bacteria</taxon>
        <taxon>Pseudomonadati</taxon>
        <taxon>Thermodesulfobacteriota</taxon>
        <taxon>Desulfuromonadia</taxon>
        <taxon>Geobacterales</taxon>
        <taxon>Geobacteraceae</taxon>
        <taxon>Pelotalea</taxon>
    </lineage>
</organism>
<comment type="caution">
    <text evidence="9">The sequence shown here is derived from an EMBL/GenBank/DDBJ whole genome shotgun (WGS) entry which is preliminary data.</text>
</comment>
<dbReference type="RefSeq" id="WP_214298159.1">
    <property type="nucleotide sequence ID" value="NZ_JAHDYS010000007.1"/>
</dbReference>
<dbReference type="InterPro" id="IPR036890">
    <property type="entry name" value="HATPase_C_sf"/>
</dbReference>
<keyword evidence="3 5" id="KW-0597">Phosphoprotein</keyword>
<comment type="catalytic activity">
    <reaction evidence="1">
        <text>ATP + protein L-histidine = ADP + protein N-phospho-L-histidine.</text>
        <dbReference type="EC" id="2.7.13.3"/>
    </reaction>
</comment>
<dbReference type="Gene3D" id="3.30.565.10">
    <property type="entry name" value="Histidine kinase-like ATPase, C-terminal domain"/>
    <property type="match status" value="1"/>
</dbReference>
<evidence type="ECO:0000259" key="7">
    <source>
        <dbReference type="PROSITE" id="PS50109"/>
    </source>
</evidence>
<dbReference type="CDD" id="cd00082">
    <property type="entry name" value="HisKA"/>
    <property type="match status" value="1"/>
</dbReference>